<dbReference type="AlphaFoldDB" id="A0A6L2PKK9"/>
<evidence type="ECO:0000313" key="2">
    <source>
        <dbReference type="EMBL" id="GFG33079.1"/>
    </source>
</evidence>
<accession>A0A6L2PKK9</accession>
<reference evidence="3" key="1">
    <citation type="submission" date="2020-01" db="EMBL/GenBank/DDBJ databases">
        <title>Draft genome sequence of the Termite Coptotermes fromosanus.</title>
        <authorList>
            <person name="Itakura S."/>
            <person name="Yosikawa Y."/>
            <person name="Umezawa K."/>
        </authorList>
    </citation>
    <scope>NUCLEOTIDE SEQUENCE [LARGE SCALE GENOMIC DNA]</scope>
</reference>
<keyword evidence="3" id="KW-1185">Reference proteome</keyword>
<evidence type="ECO:0000256" key="1">
    <source>
        <dbReference type="SAM" id="MobiDB-lite"/>
    </source>
</evidence>
<dbReference type="Proteomes" id="UP000502823">
    <property type="component" value="Unassembled WGS sequence"/>
</dbReference>
<gene>
    <name evidence="2" type="ORF">Cfor_12104</name>
</gene>
<evidence type="ECO:0000313" key="3">
    <source>
        <dbReference type="Proteomes" id="UP000502823"/>
    </source>
</evidence>
<dbReference type="InParanoid" id="A0A6L2PKK9"/>
<name>A0A6L2PKK9_COPFO</name>
<organism evidence="2 3">
    <name type="scientific">Coptotermes formosanus</name>
    <name type="common">Formosan subterranean termite</name>
    <dbReference type="NCBI Taxonomy" id="36987"/>
    <lineage>
        <taxon>Eukaryota</taxon>
        <taxon>Metazoa</taxon>
        <taxon>Ecdysozoa</taxon>
        <taxon>Arthropoda</taxon>
        <taxon>Hexapoda</taxon>
        <taxon>Insecta</taxon>
        <taxon>Pterygota</taxon>
        <taxon>Neoptera</taxon>
        <taxon>Polyneoptera</taxon>
        <taxon>Dictyoptera</taxon>
        <taxon>Blattodea</taxon>
        <taxon>Blattoidea</taxon>
        <taxon>Termitoidae</taxon>
        <taxon>Rhinotermitidae</taxon>
        <taxon>Coptotermes</taxon>
    </lineage>
</organism>
<comment type="caution">
    <text evidence="2">The sequence shown here is derived from an EMBL/GenBank/DDBJ whole genome shotgun (WGS) entry which is preliminary data.</text>
</comment>
<feature type="compositionally biased region" description="Polar residues" evidence="1">
    <location>
        <begin position="7"/>
        <end position="17"/>
    </location>
</feature>
<sequence>MDAPFQTEKQNTVSQMGKSAVSETEKIQGRSICWKSRSQLLNPREKGDFVKE</sequence>
<proteinExistence type="predicted"/>
<dbReference type="EMBL" id="BLKM01000403">
    <property type="protein sequence ID" value="GFG33079.1"/>
    <property type="molecule type" value="Genomic_DNA"/>
</dbReference>
<protein>
    <submittedName>
        <fullName evidence="2">Uncharacterized protein</fullName>
    </submittedName>
</protein>
<feature type="region of interest" description="Disordered" evidence="1">
    <location>
        <begin position="1"/>
        <end position="22"/>
    </location>
</feature>